<comment type="caution">
    <text evidence="2">The sequence shown here is derived from an EMBL/GenBank/DDBJ whole genome shotgun (WGS) entry which is preliminary data.</text>
</comment>
<accession>A0A8J6ZIL9</accession>
<evidence type="ECO:0000313" key="2">
    <source>
        <dbReference type="EMBL" id="MBE9021102.1"/>
    </source>
</evidence>
<feature type="transmembrane region" description="Helical" evidence="1">
    <location>
        <begin position="7"/>
        <end position="30"/>
    </location>
</feature>
<feature type="transmembrane region" description="Helical" evidence="1">
    <location>
        <begin position="36"/>
        <end position="56"/>
    </location>
</feature>
<evidence type="ECO:0000313" key="3">
    <source>
        <dbReference type="Proteomes" id="UP000622533"/>
    </source>
</evidence>
<reference evidence="2" key="1">
    <citation type="submission" date="2020-10" db="EMBL/GenBank/DDBJ databases">
        <authorList>
            <person name="Castelo-Branco R."/>
            <person name="Eusebio N."/>
            <person name="Adriana R."/>
            <person name="Vieira A."/>
            <person name="Brugerolle De Fraissinette N."/>
            <person name="Rezende De Castro R."/>
            <person name="Schneider M.P."/>
            <person name="Vasconcelos V."/>
            <person name="Leao P.N."/>
        </authorList>
    </citation>
    <scope>NUCLEOTIDE SEQUENCE</scope>
    <source>
        <strain evidence="2">LEGE 12446</strain>
    </source>
</reference>
<keyword evidence="1" id="KW-0472">Membrane</keyword>
<protein>
    <submittedName>
        <fullName evidence="2">Uncharacterized protein</fullName>
    </submittedName>
</protein>
<sequence>MKRNQAQLIAVSLISTLTAISIGYLGVQIFGRNTMYIIATAMFGLGTGGAIGQILVEKRQQQVIVCKPKDGG</sequence>
<proteinExistence type="predicted"/>
<dbReference type="Proteomes" id="UP000622533">
    <property type="component" value="Unassembled WGS sequence"/>
</dbReference>
<keyword evidence="3" id="KW-1185">Reference proteome</keyword>
<evidence type="ECO:0000256" key="1">
    <source>
        <dbReference type="SAM" id="Phobius"/>
    </source>
</evidence>
<organism evidence="2 3">
    <name type="scientific">Desmonostoc muscorum LEGE 12446</name>
    <dbReference type="NCBI Taxonomy" id="1828758"/>
    <lineage>
        <taxon>Bacteria</taxon>
        <taxon>Bacillati</taxon>
        <taxon>Cyanobacteriota</taxon>
        <taxon>Cyanophyceae</taxon>
        <taxon>Nostocales</taxon>
        <taxon>Nostocaceae</taxon>
        <taxon>Desmonostoc</taxon>
    </lineage>
</organism>
<dbReference type="EMBL" id="JADEXS010000007">
    <property type="protein sequence ID" value="MBE9021102.1"/>
    <property type="molecule type" value="Genomic_DNA"/>
</dbReference>
<keyword evidence="1" id="KW-1133">Transmembrane helix</keyword>
<gene>
    <name evidence="2" type="ORF">IQ276_01105</name>
</gene>
<dbReference type="AlphaFoldDB" id="A0A8J6ZIL9"/>
<keyword evidence="1" id="KW-0812">Transmembrane</keyword>
<dbReference type="RefSeq" id="WP_193912965.1">
    <property type="nucleotide sequence ID" value="NZ_JADEXS020000003.1"/>
</dbReference>
<name>A0A8J6ZIL9_DESMC</name>